<reference evidence="1 2" key="1">
    <citation type="journal article" date="2019" name="Sci. Rep.">
        <title>Orb-weaving spider Araneus ventricosus genome elucidates the spidroin gene catalogue.</title>
        <authorList>
            <person name="Kono N."/>
            <person name="Nakamura H."/>
            <person name="Ohtoshi R."/>
            <person name="Moran D.A.P."/>
            <person name="Shinohara A."/>
            <person name="Yoshida Y."/>
            <person name="Fujiwara M."/>
            <person name="Mori M."/>
            <person name="Tomita M."/>
            <person name="Arakawa K."/>
        </authorList>
    </citation>
    <scope>NUCLEOTIDE SEQUENCE [LARGE SCALE GENOMIC DNA]</scope>
</reference>
<evidence type="ECO:0000313" key="1">
    <source>
        <dbReference type="EMBL" id="GBO17494.1"/>
    </source>
</evidence>
<gene>
    <name evidence="1" type="ORF">AVEN_237686_1</name>
</gene>
<name>A0A4Y2UZG7_ARAVE</name>
<evidence type="ECO:0008006" key="3">
    <source>
        <dbReference type="Google" id="ProtNLM"/>
    </source>
</evidence>
<comment type="caution">
    <text evidence="1">The sequence shown here is derived from an EMBL/GenBank/DDBJ whole genome shotgun (WGS) entry which is preliminary data.</text>
</comment>
<evidence type="ECO:0000313" key="2">
    <source>
        <dbReference type="Proteomes" id="UP000499080"/>
    </source>
</evidence>
<accession>A0A4Y2UZG7</accession>
<organism evidence="1 2">
    <name type="scientific">Araneus ventricosus</name>
    <name type="common">Orbweaver spider</name>
    <name type="synonym">Epeira ventricosa</name>
    <dbReference type="NCBI Taxonomy" id="182803"/>
    <lineage>
        <taxon>Eukaryota</taxon>
        <taxon>Metazoa</taxon>
        <taxon>Ecdysozoa</taxon>
        <taxon>Arthropoda</taxon>
        <taxon>Chelicerata</taxon>
        <taxon>Arachnida</taxon>
        <taxon>Araneae</taxon>
        <taxon>Araneomorphae</taxon>
        <taxon>Entelegynae</taxon>
        <taxon>Araneoidea</taxon>
        <taxon>Araneidae</taxon>
        <taxon>Araneus</taxon>
    </lineage>
</organism>
<dbReference type="EMBL" id="BGPR01041254">
    <property type="protein sequence ID" value="GBO17494.1"/>
    <property type="molecule type" value="Genomic_DNA"/>
</dbReference>
<keyword evidence="2" id="KW-1185">Reference proteome</keyword>
<feature type="non-terminal residue" evidence="1">
    <location>
        <position position="1"/>
    </location>
</feature>
<proteinExistence type="predicted"/>
<dbReference type="Proteomes" id="UP000499080">
    <property type="component" value="Unassembled WGS sequence"/>
</dbReference>
<sequence length="164" mass="18547">WAPWIQFDANNSLDSGRGALIELYKGMKQSRLFDYELKMIRAYGVLGPDQKWTGMVGSALRNKKKKIFSYNFPRPQWPSGKNSRYRGRWVPGSKPASTEDPPCMHVKSYVGVKRPPAVVVLKFGEGMPAQMFSSAPDCSSKLRVPPRIALVFLRKLDVNITKLN</sequence>
<dbReference type="AlphaFoldDB" id="A0A4Y2UZG7"/>
<protein>
    <recommendedName>
        <fullName evidence="3">Ionotropic glutamate receptor L-glutamate and glycine-binding domain-containing protein</fullName>
    </recommendedName>
</protein>